<sequence length="41" mass="4551">KMAEIAEKSATQASSYVPEEITRAEVGLARELKHVKRKTGH</sequence>
<gene>
    <name evidence="1" type="ORF">S03H2_51572</name>
</gene>
<feature type="non-terminal residue" evidence="1">
    <location>
        <position position="1"/>
    </location>
</feature>
<comment type="caution">
    <text evidence="1">The sequence shown here is derived from an EMBL/GenBank/DDBJ whole genome shotgun (WGS) entry which is preliminary data.</text>
</comment>
<dbReference type="EMBL" id="BARU01032726">
    <property type="protein sequence ID" value="GAH74248.1"/>
    <property type="molecule type" value="Genomic_DNA"/>
</dbReference>
<reference evidence="1" key="1">
    <citation type="journal article" date="2014" name="Front. Microbiol.">
        <title>High frequency of phylogenetically diverse reductive dehalogenase-homologous genes in deep subseafloor sedimentary metagenomes.</title>
        <authorList>
            <person name="Kawai M."/>
            <person name="Futagami T."/>
            <person name="Toyoda A."/>
            <person name="Takaki Y."/>
            <person name="Nishi S."/>
            <person name="Hori S."/>
            <person name="Arai W."/>
            <person name="Tsubouchi T."/>
            <person name="Morono Y."/>
            <person name="Uchiyama I."/>
            <person name="Ito T."/>
            <person name="Fujiyama A."/>
            <person name="Inagaki F."/>
            <person name="Takami H."/>
        </authorList>
    </citation>
    <scope>NUCLEOTIDE SEQUENCE</scope>
    <source>
        <strain evidence="1">Expedition CK06-06</strain>
    </source>
</reference>
<organism evidence="1">
    <name type="scientific">marine sediment metagenome</name>
    <dbReference type="NCBI Taxonomy" id="412755"/>
    <lineage>
        <taxon>unclassified sequences</taxon>
        <taxon>metagenomes</taxon>
        <taxon>ecological metagenomes</taxon>
    </lineage>
</organism>
<accession>X1JWT2</accession>
<name>X1JWT2_9ZZZZ</name>
<protein>
    <submittedName>
        <fullName evidence="1">Uncharacterized protein</fullName>
    </submittedName>
</protein>
<proteinExistence type="predicted"/>
<evidence type="ECO:0000313" key="1">
    <source>
        <dbReference type="EMBL" id="GAH74248.1"/>
    </source>
</evidence>
<dbReference type="AlphaFoldDB" id="X1JWT2"/>